<feature type="transmembrane region" description="Helical" evidence="6">
    <location>
        <begin position="192"/>
        <end position="213"/>
    </location>
</feature>
<evidence type="ECO:0000256" key="4">
    <source>
        <dbReference type="ARBA" id="ARBA00023136"/>
    </source>
</evidence>
<dbReference type="InterPro" id="IPR052337">
    <property type="entry name" value="SAT4-like"/>
</dbReference>
<feature type="transmembrane region" description="Helical" evidence="6">
    <location>
        <begin position="14"/>
        <end position="35"/>
    </location>
</feature>
<dbReference type="KEGG" id="mbe:MBM_05649"/>
<dbReference type="HOGENOM" id="CLU_028200_0_1_1"/>
<comment type="subcellular location">
    <subcellularLocation>
        <location evidence="1">Membrane</location>
        <topology evidence="1">Multi-pass membrane protein</topology>
    </subcellularLocation>
</comment>
<proteinExistence type="inferred from homology"/>
<feature type="transmembrane region" description="Helical" evidence="6">
    <location>
        <begin position="84"/>
        <end position="104"/>
    </location>
</feature>
<feature type="domain" description="Rhodopsin" evidence="7">
    <location>
        <begin position="31"/>
        <end position="254"/>
    </location>
</feature>
<dbReference type="PANTHER" id="PTHR33048">
    <property type="entry name" value="PTH11-LIKE INTEGRAL MEMBRANE PROTEIN (AFU_ORTHOLOGUE AFUA_5G11245)"/>
    <property type="match status" value="1"/>
</dbReference>
<keyword evidence="4 6" id="KW-0472">Membrane</keyword>
<protein>
    <submittedName>
        <fullName evidence="8">Integral membrane protein</fullName>
    </submittedName>
</protein>
<evidence type="ECO:0000313" key="8">
    <source>
        <dbReference type="EMBL" id="EKD16355.1"/>
    </source>
</evidence>
<dbReference type="Proteomes" id="UP000006753">
    <property type="component" value="Unassembled WGS sequence"/>
</dbReference>
<dbReference type="AlphaFoldDB" id="K1WFT4"/>
<keyword evidence="2 6" id="KW-0812">Transmembrane</keyword>
<reference evidence="8 9" key="1">
    <citation type="journal article" date="2012" name="BMC Genomics">
        <title>Sequencing the genome of Marssonina brunnea reveals fungus-poplar co-evolution.</title>
        <authorList>
            <person name="Zhu S."/>
            <person name="Cao Y.-Z."/>
            <person name="Jiang C."/>
            <person name="Tan B.-Y."/>
            <person name="Wang Z."/>
            <person name="Feng S."/>
            <person name="Zhang L."/>
            <person name="Su X.-H."/>
            <person name="Brejova B."/>
            <person name="Vinar T."/>
            <person name="Xu M."/>
            <person name="Wang M.-X."/>
            <person name="Zhang S.-G."/>
            <person name="Huang M.-R."/>
            <person name="Wu R."/>
            <person name="Zhou Y."/>
        </authorList>
    </citation>
    <scope>NUCLEOTIDE SEQUENCE [LARGE SCALE GENOMIC DNA]</scope>
    <source>
        <strain evidence="8 9">MB_m1</strain>
    </source>
</reference>
<evidence type="ECO:0000256" key="3">
    <source>
        <dbReference type="ARBA" id="ARBA00022989"/>
    </source>
</evidence>
<dbReference type="OrthoDB" id="5273647at2759"/>
<dbReference type="PANTHER" id="PTHR33048:SF161">
    <property type="entry name" value="INTEGRAL MEMBRANE PROTEIN"/>
    <property type="match status" value="1"/>
</dbReference>
<evidence type="ECO:0000256" key="2">
    <source>
        <dbReference type="ARBA" id="ARBA00022692"/>
    </source>
</evidence>
<dbReference type="EMBL" id="JH921439">
    <property type="protein sequence ID" value="EKD16355.1"/>
    <property type="molecule type" value="Genomic_DNA"/>
</dbReference>
<comment type="similarity">
    <text evidence="5">Belongs to the SAT4 family.</text>
</comment>
<dbReference type="eggNOG" id="ENOG502SM41">
    <property type="taxonomic scope" value="Eukaryota"/>
</dbReference>
<evidence type="ECO:0000256" key="5">
    <source>
        <dbReference type="ARBA" id="ARBA00038359"/>
    </source>
</evidence>
<evidence type="ECO:0000256" key="6">
    <source>
        <dbReference type="SAM" id="Phobius"/>
    </source>
</evidence>
<name>K1WFT4_MARBU</name>
<sequence length="351" mass="38725">MTYDLSFPRVRDPAIVASVFMSLALATTILRICSIRVRGVAFDVDDYLMIAAIVILGGIGRQSIDVKPQDITRSLQLAVMYWPMYAVTMALVKCSVICFYCRVFESVQHFRISAQLVLGTVVAWSVIIILSGYFICRPFAFNWDATIAGGVCADRTALLLSTSTFNVITDVLVLSLPIPHIMSLNLPLRVKGGILFMFSVGFFLTFISILRIVAIKEIDFSSPTYTLLECVFWSTLEPCLAIMNGNLPMVRSLLVVLAPSLFGVKVGSKSTTREMCINTIGGGSRGRGVGFQLMRKQSDTFAESGIRLGIESTIKPAKTLGKKGHQRNRSYVSRRSIDVEYCYATSSQELT</sequence>
<accession>K1WFT4</accession>
<dbReference type="InParanoid" id="K1WFT4"/>
<feature type="transmembrane region" description="Helical" evidence="6">
    <location>
        <begin position="47"/>
        <end position="64"/>
    </location>
</feature>
<feature type="transmembrane region" description="Helical" evidence="6">
    <location>
        <begin position="116"/>
        <end position="135"/>
    </location>
</feature>
<keyword evidence="9" id="KW-1185">Reference proteome</keyword>
<keyword evidence="3 6" id="KW-1133">Transmembrane helix</keyword>
<evidence type="ECO:0000259" key="7">
    <source>
        <dbReference type="Pfam" id="PF20684"/>
    </source>
</evidence>
<organism evidence="8 9">
    <name type="scientific">Marssonina brunnea f. sp. multigermtubi (strain MB_m1)</name>
    <name type="common">Marssonina leaf spot fungus</name>
    <dbReference type="NCBI Taxonomy" id="1072389"/>
    <lineage>
        <taxon>Eukaryota</taxon>
        <taxon>Fungi</taxon>
        <taxon>Dikarya</taxon>
        <taxon>Ascomycota</taxon>
        <taxon>Pezizomycotina</taxon>
        <taxon>Leotiomycetes</taxon>
        <taxon>Helotiales</taxon>
        <taxon>Drepanopezizaceae</taxon>
        <taxon>Drepanopeziza</taxon>
    </lineage>
</organism>
<dbReference type="InterPro" id="IPR049326">
    <property type="entry name" value="Rhodopsin_dom_fungi"/>
</dbReference>
<evidence type="ECO:0000313" key="9">
    <source>
        <dbReference type="Proteomes" id="UP000006753"/>
    </source>
</evidence>
<evidence type="ECO:0000256" key="1">
    <source>
        <dbReference type="ARBA" id="ARBA00004141"/>
    </source>
</evidence>
<gene>
    <name evidence="8" type="ORF">MBM_05649</name>
</gene>
<dbReference type="Pfam" id="PF20684">
    <property type="entry name" value="Fung_rhodopsin"/>
    <property type="match status" value="1"/>
</dbReference>
<dbReference type="GO" id="GO:0016020">
    <property type="term" value="C:membrane"/>
    <property type="evidence" value="ECO:0007669"/>
    <property type="project" value="UniProtKB-SubCell"/>
</dbReference>